<dbReference type="OrthoDB" id="9808814at2"/>
<dbReference type="SUPFAM" id="SSF51735">
    <property type="entry name" value="NAD(P)-binding Rossmann-fold domains"/>
    <property type="match status" value="1"/>
</dbReference>
<dbReference type="RefSeq" id="WP_080064358.1">
    <property type="nucleotide sequence ID" value="NZ_MZGX01000011.1"/>
</dbReference>
<dbReference type="EMBL" id="MZGX01000011">
    <property type="protein sequence ID" value="OPX44125.1"/>
    <property type="molecule type" value="Genomic_DNA"/>
</dbReference>
<keyword evidence="5" id="KW-1185">Reference proteome</keyword>
<dbReference type="EC" id="1.1.1.163" evidence="4"/>
<dbReference type="NCBIfam" id="NF004826">
    <property type="entry name" value="PRK06182.1"/>
    <property type="match status" value="1"/>
</dbReference>
<evidence type="ECO:0000256" key="1">
    <source>
        <dbReference type="ARBA" id="ARBA00006484"/>
    </source>
</evidence>
<accession>A0A1V4SKW6</accession>
<evidence type="ECO:0000313" key="5">
    <source>
        <dbReference type="Proteomes" id="UP000191554"/>
    </source>
</evidence>
<dbReference type="InterPro" id="IPR036291">
    <property type="entry name" value="NAD(P)-bd_dom_sf"/>
</dbReference>
<proteinExistence type="inferred from homology"/>
<keyword evidence="2 4" id="KW-0560">Oxidoreductase</keyword>
<dbReference type="InterPro" id="IPR002347">
    <property type="entry name" value="SDR_fam"/>
</dbReference>
<gene>
    <name evidence="4" type="primary">cpnA</name>
    <name evidence="4" type="ORF">CLHUN_19240</name>
</gene>
<dbReference type="PANTHER" id="PTHR44169:SF6">
    <property type="entry name" value="NADPH-DEPENDENT 1-ACYLDIHYDROXYACETONE PHOSPHATE REDUCTASE"/>
    <property type="match status" value="1"/>
</dbReference>
<name>A0A1V4SKW6_RUMHU</name>
<sequence>MTGKVVFITGASSGIGRSTAIYLNKSGYCVYAGARRVEKMADLKEQGINIVELDVTKDGSMVAAVNKVASESGGIDILVNNAGYGSYGALEDVPVDEARRQFEVNVFGMSRMIQLVLPDMRKKKYGKIINISSIGGKIYEPLGAWYHSAKYAVEGLSDCLRMELKDFGIDVIVIEPGGIKTEWAGIAGDNLLKTSGNSAYGEMARRHAAFFSQANSDTGSGIMARYARKTMNPELIAGVIEKAIRSNNPKTRYIAGFLAKPSIFLRKLLSDKSYDRFNRMLIASMGRMASASLKNS</sequence>
<dbReference type="AlphaFoldDB" id="A0A1V4SKW6"/>
<dbReference type="PANTHER" id="PTHR44169">
    <property type="entry name" value="NADPH-DEPENDENT 1-ACYLDIHYDROXYACETONE PHOSPHATE REDUCTASE"/>
    <property type="match status" value="1"/>
</dbReference>
<dbReference type="PRINTS" id="PR00080">
    <property type="entry name" value="SDRFAMILY"/>
</dbReference>
<protein>
    <submittedName>
        <fullName evidence="4">Cyclopentanol dehydrogenase</fullName>
        <ecNumber evidence="4">1.1.1.163</ecNumber>
    </submittedName>
</protein>
<dbReference type="STRING" id="48256.CLHUN_19240"/>
<evidence type="ECO:0000256" key="3">
    <source>
        <dbReference type="RuleBase" id="RU000363"/>
    </source>
</evidence>
<dbReference type="Proteomes" id="UP000191554">
    <property type="component" value="Unassembled WGS sequence"/>
</dbReference>
<comment type="caution">
    <text evidence="4">The sequence shown here is derived from an EMBL/GenBank/DDBJ whole genome shotgun (WGS) entry which is preliminary data.</text>
</comment>
<dbReference type="Gene3D" id="3.40.50.720">
    <property type="entry name" value="NAD(P)-binding Rossmann-like Domain"/>
    <property type="match status" value="1"/>
</dbReference>
<dbReference type="PRINTS" id="PR00081">
    <property type="entry name" value="GDHRDH"/>
</dbReference>
<organism evidence="4 5">
    <name type="scientific">Ruminiclostridium hungatei</name>
    <name type="common">Clostridium hungatei</name>
    <dbReference type="NCBI Taxonomy" id="48256"/>
    <lineage>
        <taxon>Bacteria</taxon>
        <taxon>Bacillati</taxon>
        <taxon>Bacillota</taxon>
        <taxon>Clostridia</taxon>
        <taxon>Eubacteriales</taxon>
        <taxon>Oscillospiraceae</taxon>
        <taxon>Ruminiclostridium</taxon>
    </lineage>
</organism>
<evidence type="ECO:0000313" key="4">
    <source>
        <dbReference type="EMBL" id="OPX44125.1"/>
    </source>
</evidence>
<reference evidence="4 5" key="1">
    <citation type="submission" date="2017-03" db="EMBL/GenBank/DDBJ databases">
        <title>Genome sequence of Clostridium hungatei DSM 14427.</title>
        <authorList>
            <person name="Poehlein A."/>
            <person name="Daniel R."/>
        </authorList>
    </citation>
    <scope>NUCLEOTIDE SEQUENCE [LARGE SCALE GENOMIC DNA]</scope>
    <source>
        <strain evidence="4 5">DSM 14427</strain>
    </source>
</reference>
<dbReference type="GO" id="GO:0055041">
    <property type="term" value="F:cyclopentanol dehydrogenase activity"/>
    <property type="evidence" value="ECO:0007669"/>
    <property type="project" value="UniProtKB-EC"/>
</dbReference>
<evidence type="ECO:0000256" key="2">
    <source>
        <dbReference type="ARBA" id="ARBA00023002"/>
    </source>
</evidence>
<dbReference type="Pfam" id="PF00106">
    <property type="entry name" value="adh_short"/>
    <property type="match status" value="1"/>
</dbReference>
<comment type="similarity">
    <text evidence="1 3">Belongs to the short-chain dehydrogenases/reductases (SDR) family.</text>
</comment>
<dbReference type="CDD" id="cd05374">
    <property type="entry name" value="17beta-HSD-like_SDR_c"/>
    <property type="match status" value="1"/>
</dbReference>